<evidence type="ECO:0000256" key="6">
    <source>
        <dbReference type="SAM" id="MobiDB-lite"/>
    </source>
</evidence>
<dbReference type="PANTHER" id="PTHR11850">
    <property type="entry name" value="HOMEOBOX PROTEIN TRANSCRIPTION FACTORS"/>
    <property type="match status" value="1"/>
</dbReference>
<dbReference type="Pfam" id="PF16493">
    <property type="entry name" value="Meis_PKNOX_N"/>
    <property type="match status" value="1"/>
</dbReference>
<dbReference type="FunFam" id="1.10.10.60:FF:000004">
    <property type="entry name" value="Meis2 homeobox isoform 2c"/>
    <property type="match status" value="1"/>
</dbReference>
<comment type="subcellular location">
    <subcellularLocation>
        <location evidence="5">Nucleus</location>
    </subcellularLocation>
</comment>
<dbReference type="PROSITE" id="PS50071">
    <property type="entry name" value="HOMEOBOX_2"/>
    <property type="match status" value="1"/>
</dbReference>
<accession>A0A813RIH5</accession>
<evidence type="ECO:0000256" key="1">
    <source>
        <dbReference type="ARBA" id="ARBA00009661"/>
    </source>
</evidence>
<dbReference type="SUPFAM" id="SSF46689">
    <property type="entry name" value="Homeodomain-like"/>
    <property type="match status" value="1"/>
</dbReference>
<dbReference type="InterPro" id="IPR009057">
    <property type="entry name" value="Homeodomain-like_sf"/>
</dbReference>
<sequence>MAAQRLLTDTNGPYYGNGSGNFSTTNGPDGNSNIYSSTFSNETSPSPSQAPHHLQSLLGPVNESPSIANHANSINVDNQLKQQKDMIYSHPLFPLLALIFEKCELATCTPRDPGGPGDVCSSESFNDDVGEFTKQLQKDPHYITANPELDNVMIQAIQVLRFHLLELEKVHELCDNFTHRYITCLKGKLPMDLVIDERDSNVSSSKSGDEDDQDDDQASPQPPPPPPTSSSRSSSYNQHSPDGSTTPSTYNLAAHQPKSLRSSSSSHCSSMATTSQLTPLVSPHHLGHPSHHHHHHHLLQPPPPPPTHFQQQLPPPTHPSYTNHLVGHHPSLLNHLSQQQQQQQQQQHFHQQQNNLLQNHHSIHNDDTQSTHSSSDTNTPNTHQTTMTNMGNANNGYHVLHDNNSETEKDEYSLSDNFDNSVGSGGDNTGGEDDLDDNSKKRQKKRGIFPKVATNIMRAWLFQHLTHPYPSEEQKKQLAQDTGLTILQVNNWFINARRRIVQPMIDQSNRAGKLRLNNGKDLDEQNFMYVHRHKHSKQTRELLQNSKNLYHRRTNSIKSPGKTSSASASPVISQRLPLSYITKGKTSIPTEFTDCFGPYSPDAAAAAAMHYQFGGGYPTAPHDIFGSYAQMSQFRNPMMMMYPGGYPVSTSPNSMMDQMGHHHHQQQESSAVTSGAA</sequence>
<keyword evidence="4 5" id="KW-0539">Nucleus</keyword>
<comment type="similarity">
    <text evidence="1">Belongs to the TALE/MEIS homeobox family.</text>
</comment>
<dbReference type="EMBL" id="CAJNOT010000026">
    <property type="protein sequence ID" value="CAF0782740.1"/>
    <property type="molecule type" value="Genomic_DNA"/>
</dbReference>
<feature type="region of interest" description="Disordered" evidence="6">
    <location>
        <begin position="199"/>
        <end position="328"/>
    </location>
</feature>
<dbReference type="CDD" id="cd00086">
    <property type="entry name" value="homeodomain"/>
    <property type="match status" value="1"/>
</dbReference>
<dbReference type="InterPro" id="IPR050224">
    <property type="entry name" value="TALE_homeobox"/>
</dbReference>
<dbReference type="Proteomes" id="UP000663864">
    <property type="component" value="Unassembled WGS sequence"/>
</dbReference>
<protein>
    <recommendedName>
        <fullName evidence="7">Homeobox domain-containing protein</fullName>
    </recommendedName>
</protein>
<feature type="compositionally biased region" description="Low complexity" evidence="6">
    <location>
        <begin position="259"/>
        <end position="270"/>
    </location>
</feature>
<name>A0A813RIH5_9BILA</name>
<dbReference type="SMART" id="SM00389">
    <property type="entry name" value="HOX"/>
    <property type="match status" value="1"/>
</dbReference>
<feature type="compositionally biased region" description="Low complexity" evidence="6">
    <location>
        <begin position="370"/>
        <end position="396"/>
    </location>
</feature>
<evidence type="ECO:0000259" key="7">
    <source>
        <dbReference type="PROSITE" id="PS50071"/>
    </source>
</evidence>
<evidence type="ECO:0000313" key="8">
    <source>
        <dbReference type="EMBL" id="CAF0782740.1"/>
    </source>
</evidence>
<comment type="caution">
    <text evidence="8">The sequence shown here is derived from an EMBL/GenBank/DDBJ whole genome shotgun (WGS) entry which is preliminary data.</text>
</comment>
<feature type="compositionally biased region" description="Polar residues" evidence="6">
    <location>
        <begin position="242"/>
        <end position="251"/>
    </location>
</feature>
<evidence type="ECO:0000256" key="5">
    <source>
        <dbReference type="PROSITE-ProRule" id="PRU00108"/>
    </source>
</evidence>
<dbReference type="AlphaFoldDB" id="A0A813RIH5"/>
<feature type="compositionally biased region" description="Pro residues" evidence="6">
    <location>
        <begin position="300"/>
        <end position="318"/>
    </location>
</feature>
<organism evidence="8 9">
    <name type="scientific">Rotaria sordida</name>
    <dbReference type="NCBI Taxonomy" id="392033"/>
    <lineage>
        <taxon>Eukaryota</taxon>
        <taxon>Metazoa</taxon>
        <taxon>Spiralia</taxon>
        <taxon>Gnathifera</taxon>
        <taxon>Rotifera</taxon>
        <taxon>Eurotatoria</taxon>
        <taxon>Bdelloidea</taxon>
        <taxon>Philodinida</taxon>
        <taxon>Philodinidae</taxon>
        <taxon>Rotaria</taxon>
    </lineage>
</organism>
<feature type="domain" description="Homeobox" evidence="7">
    <location>
        <begin position="440"/>
        <end position="503"/>
    </location>
</feature>
<feature type="compositionally biased region" description="Polar residues" evidence="6">
    <location>
        <begin position="668"/>
        <end position="677"/>
    </location>
</feature>
<dbReference type="GO" id="GO:0005634">
    <property type="term" value="C:nucleus"/>
    <property type="evidence" value="ECO:0007669"/>
    <property type="project" value="UniProtKB-SubCell"/>
</dbReference>
<dbReference type="InterPro" id="IPR001356">
    <property type="entry name" value="HD"/>
</dbReference>
<dbReference type="Gene3D" id="1.10.10.60">
    <property type="entry name" value="Homeodomain-like"/>
    <property type="match status" value="1"/>
</dbReference>
<proteinExistence type="inferred from homology"/>
<keyword evidence="3 5" id="KW-0371">Homeobox</keyword>
<evidence type="ECO:0000313" key="9">
    <source>
        <dbReference type="Proteomes" id="UP000663864"/>
    </source>
</evidence>
<feature type="DNA-binding region" description="Homeobox" evidence="5">
    <location>
        <begin position="442"/>
        <end position="504"/>
    </location>
</feature>
<evidence type="ECO:0000256" key="3">
    <source>
        <dbReference type="ARBA" id="ARBA00023155"/>
    </source>
</evidence>
<keyword evidence="2 5" id="KW-0238">DNA-binding</keyword>
<evidence type="ECO:0000256" key="2">
    <source>
        <dbReference type="ARBA" id="ARBA00023125"/>
    </source>
</evidence>
<feature type="compositionally biased region" description="Basic residues" evidence="6">
    <location>
        <begin position="285"/>
        <end position="298"/>
    </location>
</feature>
<dbReference type="GO" id="GO:0003677">
    <property type="term" value="F:DNA binding"/>
    <property type="evidence" value="ECO:0007669"/>
    <property type="project" value="UniProtKB-UniRule"/>
</dbReference>
<evidence type="ECO:0000256" key="4">
    <source>
        <dbReference type="ARBA" id="ARBA00023242"/>
    </source>
</evidence>
<gene>
    <name evidence="8" type="ORF">ZHD862_LOCUS1482</name>
</gene>
<dbReference type="InterPro" id="IPR008422">
    <property type="entry name" value="KN_HD"/>
</dbReference>
<dbReference type="InterPro" id="IPR032453">
    <property type="entry name" value="PKNOX/Meis_N"/>
</dbReference>
<dbReference type="GO" id="GO:0006355">
    <property type="term" value="P:regulation of DNA-templated transcription"/>
    <property type="evidence" value="ECO:0007669"/>
    <property type="project" value="InterPro"/>
</dbReference>
<reference evidence="8" key="1">
    <citation type="submission" date="2021-02" db="EMBL/GenBank/DDBJ databases">
        <authorList>
            <person name="Nowell W R."/>
        </authorList>
    </citation>
    <scope>NUCLEOTIDE SEQUENCE</scope>
</reference>
<feature type="region of interest" description="Disordered" evidence="6">
    <location>
        <begin position="652"/>
        <end position="677"/>
    </location>
</feature>
<feature type="compositionally biased region" description="Polar residues" evidence="6">
    <location>
        <begin position="28"/>
        <end position="49"/>
    </location>
</feature>
<feature type="region of interest" description="Disordered" evidence="6">
    <location>
        <begin position="362"/>
        <end position="447"/>
    </location>
</feature>
<feature type="compositionally biased region" description="Basic and acidic residues" evidence="6">
    <location>
        <begin position="399"/>
        <end position="412"/>
    </location>
</feature>
<feature type="compositionally biased region" description="Low complexity" evidence="6">
    <location>
        <begin position="229"/>
        <end position="241"/>
    </location>
</feature>
<dbReference type="Pfam" id="PF05920">
    <property type="entry name" value="Homeobox_KN"/>
    <property type="match status" value="1"/>
</dbReference>
<feature type="region of interest" description="Disordered" evidence="6">
    <location>
        <begin position="1"/>
        <end position="66"/>
    </location>
</feature>